<evidence type="ECO:0000256" key="8">
    <source>
        <dbReference type="ARBA" id="ARBA00023136"/>
    </source>
</evidence>
<dbReference type="Gene3D" id="3.55.40.10">
    <property type="entry name" value="minor pseudopilin epsh domain"/>
    <property type="match status" value="1"/>
</dbReference>
<keyword evidence="5" id="KW-0997">Cell inner membrane</keyword>
<comment type="similarity">
    <text evidence="9">Belongs to the GSP H family.</text>
</comment>
<evidence type="ECO:0000256" key="3">
    <source>
        <dbReference type="ARBA" id="ARBA00022475"/>
    </source>
</evidence>
<dbReference type="GO" id="GO:0015628">
    <property type="term" value="P:protein secretion by the type II secretion system"/>
    <property type="evidence" value="ECO:0007669"/>
    <property type="project" value="InterPro"/>
</dbReference>
<keyword evidence="8 11" id="KW-0472">Membrane</keyword>
<sequence>MKTIPQSGFSLIELLVTLSIVSLLMTIAVPSFQDLIERNRVQALMDEFTSSLYMVRGESAKRGYQVTLCASNTAKTDCDTSATDFASGWIIFVDYDGNGQLGAPGLLFDVNGNGINDTAETVLYASHVSAGGNYGVESTGVGDRLWQISYRADGLLAGNSNAGFSLVKHGESTELAGININQTGRIYSKITPPVAAEPTPD</sequence>
<organism evidence="13">
    <name type="scientific">uncultured Thiotrichaceae bacterium</name>
    <dbReference type="NCBI Taxonomy" id="298394"/>
    <lineage>
        <taxon>Bacteria</taxon>
        <taxon>Pseudomonadati</taxon>
        <taxon>Pseudomonadota</taxon>
        <taxon>Gammaproteobacteria</taxon>
        <taxon>Thiotrichales</taxon>
        <taxon>Thiotrichaceae</taxon>
        <taxon>environmental samples</taxon>
    </lineage>
</organism>
<evidence type="ECO:0000256" key="2">
    <source>
        <dbReference type="ARBA" id="ARBA00021549"/>
    </source>
</evidence>
<evidence type="ECO:0000259" key="12">
    <source>
        <dbReference type="Pfam" id="PF12019"/>
    </source>
</evidence>
<evidence type="ECO:0000313" key="13">
    <source>
        <dbReference type="EMBL" id="CAA6822729.1"/>
    </source>
</evidence>
<dbReference type="GO" id="GO:0015627">
    <property type="term" value="C:type II protein secretion system complex"/>
    <property type="evidence" value="ECO:0007669"/>
    <property type="project" value="InterPro"/>
</dbReference>
<keyword evidence="4" id="KW-0488">Methylation</keyword>
<name>A0A6S6U7Q4_9GAMM</name>
<dbReference type="PROSITE" id="PS00409">
    <property type="entry name" value="PROKAR_NTER_METHYL"/>
    <property type="match status" value="1"/>
</dbReference>
<evidence type="ECO:0000256" key="10">
    <source>
        <dbReference type="ARBA" id="ARBA00030775"/>
    </source>
</evidence>
<dbReference type="InterPro" id="IPR012902">
    <property type="entry name" value="N_methyl_site"/>
</dbReference>
<comment type="subcellular location">
    <subcellularLocation>
        <location evidence="1">Cell inner membrane</location>
        <topology evidence="1">Single-pass membrane protein</topology>
    </subcellularLocation>
</comment>
<evidence type="ECO:0000256" key="11">
    <source>
        <dbReference type="SAM" id="Phobius"/>
    </source>
</evidence>
<dbReference type="InterPro" id="IPR045584">
    <property type="entry name" value="Pilin-like"/>
</dbReference>
<evidence type="ECO:0000256" key="4">
    <source>
        <dbReference type="ARBA" id="ARBA00022481"/>
    </source>
</evidence>
<reference evidence="13" key="1">
    <citation type="submission" date="2020-01" db="EMBL/GenBank/DDBJ databases">
        <authorList>
            <person name="Meier V. D."/>
            <person name="Meier V D."/>
        </authorList>
    </citation>
    <scope>NUCLEOTIDE SEQUENCE</scope>
    <source>
        <strain evidence="13">HLG_WM_MAG_08</strain>
    </source>
</reference>
<dbReference type="SUPFAM" id="SSF54523">
    <property type="entry name" value="Pili subunits"/>
    <property type="match status" value="1"/>
</dbReference>
<accession>A0A6S6U7Q4</accession>
<evidence type="ECO:0000256" key="5">
    <source>
        <dbReference type="ARBA" id="ARBA00022519"/>
    </source>
</evidence>
<gene>
    <name evidence="13" type="ORF">HELGO_WM56262</name>
</gene>
<evidence type="ECO:0000256" key="9">
    <source>
        <dbReference type="ARBA" id="ARBA00025772"/>
    </source>
</evidence>
<evidence type="ECO:0000256" key="1">
    <source>
        <dbReference type="ARBA" id="ARBA00004377"/>
    </source>
</evidence>
<dbReference type="GO" id="GO:0005886">
    <property type="term" value="C:plasma membrane"/>
    <property type="evidence" value="ECO:0007669"/>
    <property type="project" value="UniProtKB-SubCell"/>
</dbReference>
<dbReference type="NCBIfam" id="TIGR02532">
    <property type="entry name" value="IV_pilin_GFxxxE"/>
    <property type="match status" value="1"/>
</dbReference>
<feature type="domain" description="General secretion pathway GspH" evidence="12">
    <location>
        <begin position="46"/>
        <end position="184"/>
    </location>
</feature>
<keyword evidence="3" id="KW-1003">Cell membrane</keyword>
<protein>
    <recommendedName>
        <fullName evidence="2">Type II secretion system protein H</fullName>
    </recommendedName>
    <alternativeName>
        <fullName evidence="10">General secretion pathway protein H</fullName>
    </alternativeName>
</protein>
<keyword evidence="7 11" id="KW-1133">Transmembrane helix</keyword>
<dbReference type="InterPro" id="IPR022346">
    <property type="entry name" value="T2SS_GspH"/>
</dbReference>
<dbReference type="EMBL" id="CACVAV010000350">
    <property type="protein sequence ID" value="CAA6822729.1"/>
    <property type="molecule type" value="Genomic_DNA"/>
</dbReference>
<keyword evidence="6 11" id="KW-0812">Transmembrane</keyword>
<evidence type="ECO:0000256" key="7">
    <source>
        <dbReference type="ARBA" id="ARBA00022989"/>
    </source>
</evidence>
<dbReference type="AlphaFoldDB" id="A0A6S6U7Q4"/>
<evidence type="ECO:0000256" key="6">
    <source>
        <dbReference type="ARBA" id="ARBA00022692"/>
    </source>
</evidence>
<proteinExistence type="inferred from homology"/>
<dbReference type="Pfam" id="PF12019">
    <property type="entry name" value="GspH"/>
    <property type="match status" value="1"/>
</dbReference>
<feature type="transmembrane region" description="Helical" evidence="11">
    <location>
        <begin position="12"/>
        <end position="32"/>
    </location>
</feature>
<dbReference type="Pfam" id="PF07963">
    <property type="entry name" value="N_methyl"/>
    <property type="match status" value="1"/>
</dbReference>